<keyword evidence="2" id="KW-1185">Reference proteome</keyword>
<proteinExistence type="predicted"/>
<evidence type="ECO:0000313" key="2">
    <source>
        <dbReference type="Proteomes" id="UP001592582"/>
    </source>
</evidence>
<reference evidence="1 2" key="1">
    <citation type="submission" date="2024-09" db="EMBL/GenBank/DDBJ databases">
        <authorList>
            <person name="Lee S.D."/>
        </authorList>
    </citation>
    <scope>NUCLEOTIDE SEQUENCE [LARGE SCALE GENOMIC DNA]</scope>
    <source>
        <strain evidence="1 2">N1-1</strain>
    </source>
</reference>
<accession>A0ABV6VIU2</accession>
<evidence type="ECO:0000313" key="1">
    <source>
        <dbReference type="EMBL" id="MFC1413645.1"/>
    </source>
</evidence>
<dbReference type="InterPro" id="IPR046253">
    <property type="entry name" value="DUF6286"/>
</dbReference>
<sequence length="209" mass="21869">MSTVLTPPGPGTDGSADPAAEAPPGTRPSRFWSSRRNAAALAALLAVAAAGALLYEEIWIRSGHSAHSWRTWITDQLAQRQLNAAPVITGAALVCALGLWLLLLAATPGLRRQLPLAAAGSTGLRASLDRRAAAAMLRRAALEAPGVREAKAVVGRRRAKVLATVGFGDHEEVRAALTEHLAAERGQLGLVRPPLVKVRIKGAKRGGRS</sequence>
<gene>
    <name evidence="1" type="ORF">ACEZDG_30725</name>
</gene>
<organism evidence="1 2">
    <name type="scientific">Streptacidiphilus alkalitolerans</name>
    <dbReference type="NCBI Taxonomy" id="3342712"/>
    <lineage>
        <taxon>Bacteria</taxon>
        <taxon>Bacillati</taxon>
        <taxon>Actinomycetota</taxon>
        <taxon>Actinomycetes</taxon>
        <taxon>Kitasatosporales</taxon>
        <taxon>Streptomycetaceae</taxon>
        <taxon>Streptacidiphilus</taxon>
    </lineage>
</organism>
<comment type="caution">
    <text evidence="1">The sequence shown here is derived from an EMBL/GenBank/DDBJ whole genome shotgun (WGS) entry which is preliminary data.</text>
</comment>
<dbReference type="EMBL" id="JBHEZX010000018">
    <property type="protein sequence ID" value="MFC1413645.1"/>
    <property type="molecule type" value="Genomic_DNA"/>
</dbReference>
<name>A0ABV6VIU2_9ACTN</name>
<dbReference type="Pfam" id="PF19803">
    <property type="entry name" value="DUF6286"/>
    <property type="match status" value="1"/>
</dbReference>
<protein>
    <submittedName>
        <fullName evidence="1">DUF6286 domain-containing protein</fullName>
    </submittedName>
</protein>
<dbReference type="Proteomes" id="UP001592582">
    <property type="component" value="Unassembled WGS sequence"/>
</dbReference>